<keyword evidence="8" id="KW-1185">Reference proteome</keyword>
<dbReference type="InterPro" id="IPR013249">
    <property type="entry name" value="RNA_pol_sigma70_r4_t2"/>
</dbReference>
<organism evidence="7 8">
    <name type="scientific">Paenibacillus glycinis</name>
    <dbReference type="NCBI Taxonomy" id="2697035"/>
    <lineage>
        <taxon>Bacteria</taxon>
        <taxon>Bacillati</taxon>
        <taxon>Bacillota</taxon>
        <taxon>Bacilli</taxon>
        <taxon>Bacillales</taxon>
        <taxon>Paenibacillaceae</taxon>
        <taxon>Paenibacillus</taxon>
    </lineage>
</organism>
<protein>
    <submittedName>
        <fullName evidence="7">Sigma-70 family RNA polymerase sigma factor</fullName>
    </submittedName>
</protein>
<dbReference type="InterPro" id="IPR036388">
    <property type="entry name" value="WH-like_DNA-bd_sf"/>
</dbReference>
<keyword evidence="2" id="KW-0805">Transcription regulation</keyword>
<dbReference type="SUPFAM" id="SSF88946">
    <property type="entry name" value="Sigma2 domain of RNA polymerase sigma factors"/>
    <property type="match status" value="1"/>
</dbReference>
<comment type="caution">
    <text evidence="7">The sequence shown here is derived from an EMBL/GenBank/DDBJ whole genome shotgun (WGS) entry which is preliminary data.</text>
</comment>
<reference evidence="7 8" key="1">
    <citation type="submission" date="2020-01" db="EMBL/GenBank/DDBJ databases">
        <title>Paenibacillus soybeanensis sp. nov. isolated from the nodules of soybean (Glycine max(L.) Merr).</title>
        <authorList>
            <person name="Wang H."/>
        </authorList>
    </citation>
    <scope>NUCLEOTIDE SEQUENCE [LARGE SCALE GENOMIC DNA]</scope>
    <source>
        <strain evidence="7 8">T1</strain>
    </source>
</reference>
<dbReference type="Gene3D" id="1.10.10.10">
    <property type="entry name" value="Winged helix-like DNA-binding domain superfamily/Winged helix DNA-binding domain"/>
    <property type="match status" value="1"/>
</dbReference>
<comment type="similarity">
    <text evidence="1">Belongs to the sigma-70 factor family. ECF subfamily.</text>
</comment>
<dbReference type="InterPro" id="IPR014284">
    <property type="entry name" value="RNA_pol_sigma-70_dom"/>
</dbReference>
<evidence type="ECO:0000256" key="4">
    <source>
        <dbReference type="ARBA" id="ARBA00023163"/>
    </source>
</evidence>
<proteinExistence type="inferred from homology"/>
<evidence type="ECO:0000259" key="5">
    <source>
        <dbReference type="Pfam" id="PF04542"/>
    </source>
</evidence>
<evidence type="ECO:0000259" key="6">
    <source>
        <dbReference type="Pfam" id="PF08281"/>
    </source>
</evidence>
<evidence type="ECO:0000313" key="8">
    <source>
        <dbReference type="Proteomes" id="UP000665561"/>
    </source>
</evidence>
<feature type="domain" description="RNA polymerase sigma factor 70 region 4 type 2" evidence="6">
    <location>
        <begin position="109"/>
        <end position="160"/>
    </location>
</feature>
<gene>
    <name evidence="7" type="ORF">GT019_31380</name>
</gene>
<dbReference type="Proteomes" id="UP000665561">
    <property type="component" value="Unassembled WGS sequence"/>
</dbReference>
<keyword evidence="3" id="KW-0731">Sigma factor</keyword>
<dbReference type="PANTHER" id="PTHR43133:SF51">
    <property type="entry name" value="RNA POLYMERASE SIGMA FACTOR"/>
    <property type="match status" value="1"/>
</dbReference>
<dbReference type="Pfam" id="PF04542">
    <property type="entry name" value="Sigma70_r2"/>
    <property type="match status" value="1"/>
</dbReference>
<dbReference type="InterPro" id="IPR013325">
    <property type="entry name" value="RNA_pol_sigma_r2"/>
</dbReference>
<dbReference type="NCBIfam" id="TIGR02937">
    <property type="entry name" value="sigma70-ECF"/>
    <property type="match status" value="1"/>
</dbReference>
<dbReference type="SUPFAM" id="SSF88659">
    <property type="entry name" value="Sigma3 and sigma4 domains of RNA polymerase sigma factors"/>
    <property type="match status" value="1"/>
</dbReference>
<name>A0ABW9Y175_9BACL</name>
<dbReference type="Gene3D" id="1.10.1740.10">
    <property type="match status" value="1"/>
</dbReference>
<evidence type="ECO:0000256" key="1">
    <source>
        <dbReference type="ARBA" id="ARBA00010641"/>
    </source>
</evidence>
<dbReference type="InterPro" id="IPR039425">
    <property type="entry name" value="RNA_pol_sigma-70-like"/>
</dbReference>
<evidence type="ECO:0000256" key="3">
    <source>
        <dbReference type="ARBA" id="ARBA00023082"/>
    </source>
</evidence>
<evidence type="ECO:0000256" key="2">
    <source>
        <dbReference type="ARBA" id="ARBA00023015"/>
    </source>
</evidence>
<feature type="domain" description="RNA polymerase sigma-70 region 2" evidence="5">
    <location>
        <begin position="21"/>
        <end position="86"/>
    </location>
</feature>
<dbReference type="PANTHER" id="PTHR43133">
    <property type="entry name" value="RNA POLYMERASE ECF-TYPE SIGMA FACTO"/>
    <property type="match status" value="1"/>
</dbReference>
<accession>A0ABW9Y175</accession>
<dbReference type="Pfam" id="PF08281">
    <property type="entry name" value="Sigma70_r4_2"/>
    <property type="match status" value="1"/>
</dbReference>
<evidence type="ECO:0000313" key="7">
    <source>
        <dbReference type="EMBL" id="NBD28383.1"/>
    </source>
</evidence>
<sequence>MELAKLAWSARQGNTDAFLELIESLKGALYRTARTILKNDEDCADALQETIFRAYQAISSLREPTHVKTWLYRILINECTTILQKRLRQSQPITLPEPVVNSSVYQDVELKEAIDRLEEPLRLVVVLVYLEDMKIADAAAILGISEGAAKMRLKRSKAQLRSWLEPTWEGRDNHDVRPN</sequence>
<dbReference type="InterPro" id="IPR013324">
    <property type="entry name" value="RNA_pol_sigma_r3/r4-like"/>
</dbReference>
<dbReference type="InterPro" id="IPR007627">
    <property type="entry name" value="RNA_pol_sigma70_r2"/>
</dbReference>
<dbReference type="EMBL" id="JAAAMV010000042">
    <property type="protein sequence ID" value="NBD28383.1"/>
    <property type="molecule type" value="Genomic_DNA"/>
</dbReference>
<keyword evidence="4" id="KW-0804">Transcription</keyword>